<dbReference type="SUPFAM" id="SSF81383">
    <property type="entry name" value="F-box domain"/>
    <property type="match status" value="1"/>
</dbReference>
<dbReference type="Proteomes" id="UP000815677">
    <property type="component" value="Unassembled WGS sequence"/>
</dbReference>
<keyword evidence="2" id="KW-1185">Reference proteome</keyword>
<accession>A0ABQ0LZE8</accession>
<evidence type="ECO:0000313" key="2">
    <source>
        <dbReference type="Proteomes" id="UP000815677"/>
    </source>
</evidence>
<evidence type="ECO:0008006" key="3">
    <source>
        <dbReference type="Google" id="ProtNLM"/>
    </source>
</evidence>
<name>A0ABQ0LZE8_MYCCL</name>
<reference evidence="1" key="1">
    <citation type="submission" date="2014-09" db="EMBL/GenBank/DDBJ databases">
        <title>Genome sequence of the luminous mushroom Mycena chlorophos for searching fungal bioluminescence genes.</title>
        <authorList>
            <person name="Tanaka Y."/>
            <person name="Kasuga D."/>
            <person name="Oba Y."/>
            <person name="Hase S."/>
            <person name="Sato K."/>
            <person name="Oba Y."/>
            <person name="Sakakibara Y."/>
        </authorList>
    </citation>
    <scope>NUCLEOTIDE SEQUENCE</scope>
</reference>
<proteinExistence type="predicted"/>
<organism evidence="1 2">
    <name type="scientific">Mycena chlorophos</name>
    <name type="common">Agaric fungus</name>
    <name type="synonym">Agaricus chlorophos</name>
    <dbReference type="NCBI Taxonomy" id="658473"/>
    <lineage>
        <taxon>Eukaryota</taxon>
        <taxon>Fungi</taxon>
        <taxon>Dikarya</taxon>
        <taxon>Basidiomycota</taxon>
        <taxon>Agaricomycotina</taxon>
        <taxon>Agaricomycetes</taxon>
        <taxon>Agaricomycetidae</taxon>
        <taxon>Agaricales</taxon>
        <taxon>Marasmiineae</taxon>
        <taxon>Mycenaceae</taxon>
        <taxon>Mycena</taxon>
    </lineage>
</organism>
<evidence type="ECO:0000313" key="1">
    <source>
        <dbReference type="EMBL" id="GAT56431.1"/>
    </source>
</evidence>
<gene>
    <name evidence="1" type="ORF">MCHLO_13087</name>
</gene>
<protein>
    <recommendedName>
        <fullName evidence="3">F-box domain-containing protein</fullName>
    </recommendedName>
</protein>
<dbReference type="InterPro" id="IPR036047">
    <property type="entry name" value="F-box-like_dom_sf"/>
</dbReference>
<sequence>MSTFSTLPAEIIELIVSSVPRTSLRALSLTSPHFTELCQRRLFSALKLEARLAANQREGIWASYRGAAAHFTAHPRLATYVTHLKVYLRKPWKPYPWSDAGEGDLAALESVFDLLERLDVSIQRLKIRVPSRAEDWEDWMLTAVRRMMAHTLRNPAGRHLSLKAIDNIPIDDAYRALWASHSLALQDLYVSEPGQHPPVEAPTADGQLIGGPALRKLKIFGTNYLYDVLLQPGLRRYTNSITTLSIDGFGPPYGDQVALGLELAALCSTTLEDLTVVFNSW</sequence>
<dbReference type="EMBL" id="DF849266">
    <property type="protein sequence ID" value="GAT56431.1"/>
    <property type="molecule type" value="Genomic_DNA"/>
</dbReference>